<sequence length="53" mass="6012">MTGQPRPRQRHLRKLNAFLRPNGQTQTGPKMRHDQNQSPLPTAAPKPSSQRTP</sequence>
<comment type="caution">
    <text evidence="2">The sequence shown here is derived from an EMBL/GenBank/DDBJ whole genome shotgun (WGS) entry which is preliminary data.</text>
</comment>
<name>A0A0H1B8U5_9EURO</name>
<evidence type="ECO:0000313" key="3">
    <source>
        <dbReference type="Proteomes" id="UP000053573"/>
    </source>
</evidence>
<evidence type="ECO:0000256" key="1">
    <source>
        <dbReference type="SAM" id="MobiDB-lite"/>
    </source>
</evidence>
<protein>
    <submittedName>
        <fullName evidence="2">Uncharacterized protein</fullName>
    </submittedName>
</protein>
<dbReference type="EMBL" id="LDEV01003547">
    <property type="protein sequence ID" value="KLJ05691.1"/>
    <property type="molecule type" value="Genomic_DNA"/>
</dbReference>
<gene>
    <name evidence="2" type="ORF">EMPG_10862</name>
</gene>
<accession>A0A0H1B8U5</accession>
<dbReference type="AlphaFoldDB" id="A0A0H1B8U5"/>
<feature type="region of interest" description="Disordered" evidence="1">
    <location>
        <begin position="1"/>
        <end position="53"/>
    </location>
</feature>
<dbReference type="Proteomes" id="UP000053573">
    <property type="component" value="Unassembled WGS sequence"/>
</dbReference>
<evidence type="ECO:0000313" key="2">
    <source>
        <dbReference type="EMBL" id="KLJ05691.1"/>
    </source>
</evidence>
<reference evidence="3" key="1">
    <citation type="journal article" date="2015" name="PLoS Genet.">
        <title>The dynamic genome and transcriptome of the human fungal pathogen Blastomyces and close relative Emmonsia.</title>
        <authorList>
            <person name="Munoz J.F."/>
            <person name="Gauthier G.M."/>
            <person name="Desjardins C.A."/>
            <person name="Gallo J.E."/>
            <person name="Holder J."/>
            <person name="Sullivan T.D."/>
            <person name="Marty A.J."/>
            <person name="Carmen J.C."/>
            <person name="Chen Z."/>
            <person name="Ding L."/>
            <person name="Gujja S."/>
            <person name="Magrini V."/>
            <person name="Misas E."/>
            <person name="Mitreva M."/>
            <person name="Priest M."/>
            <person name="Saif S."/>
            <person name="Whiston E.A."/>
            <person name="Young S."/>
            <person name="Zeng Q."/>
            <person name="Goldman W.E."/>
            <person name="Mardis E.R."/>
            <person name="Taylor J.W."/>
            <person name="McEwen J.G."/>
            <person name="Clay O.K."/>
            <person name="Klein B.S."/>
            <person name="Cuomo C.A."/>
        </authorList>
    </citation>
    <scope>NUCLEOTIDE SEQUENCE [LARGE SCALE GENOMIC DNA]</scope>
    <source>
        <strain evidence="3">UAMH 139</strain>
    </source>
</reference>
<keyword evidence="3" id="KW-1185">Reference proteome</keyword>
<proteinExistence type="predicted"/>
<organism evidence="2 3">
    <name type="scientific">Blastomyces silverae</name>
    <dbReference type="NCBI Taxonomy" id="2060906"/>
    <lineage>
        <taxon>Eukaryota</taxon>
        <taxon>Fungi</taxon>
        <taxon>Dikarya</taxon>
        <taxon>Ascomycota</taxon>
        <taxon>Pezizomycotina</taxon>
        <taxon>Eurotiomycetes</taxon>
        <taxon>Eurotiomycetidae</taxon>
        <taxon>Onygenales</taxon>
        <taxon>Ajellomycetaceae</taxon>
        <taxon>Blastomyces</taxon>
    </lineage>
</organism>